<sequence>MAPVDWDDTPIGRAARQAARLKNTSGLKLPKPEQCRKLTVANQKGGVGKTTSAVNLAWALALHGLKVLVIDLDPQGNASTALDAEHTVGTPGSYELLVGGVDPADTLQQSSDNPNLYCIPATIDLAGADIELVSMVRREYRLRDALSEEFVKEYGFDFIFIDCPPSLSLLTINAMTAVDEVLIPIQCEYYALEGVSQLLNNISMIRESLNSNLHISAVLLTMYDARTKLSAQINDEVRDHFGSVVLDNRIPRSVKISEAPSYGQTVLQYDSGSPGALAYFDAAVEMAKRGDYLPGITTAPVGIAPELHDGIN</sequence>
<keyword evidence="5" id="KW-1185">Reference proteome</keyword>
<reference evidence="4 5" key="1">
    <citation type="submission" date="2014-10" db="EMBL/GenBank/DDBJ databases">
        <title>Whole Genome sequence of Corynebacterium auriscanis strain CIP 106629.</title>
        <authorList>
            <person name="Hassan S.S."/>
            <person name="Jamal S.B."/>
            <person name="Tiwari S."/>
            <person name="Oliveira L.D.C."/>
            <person name="Souza F."/>
            <person name="Mariano D.C."/>
            <person name="Almeida S."/>
            <person name="Dorella F."/>
            <person name="Pereira F."/>
            <person name="Carvalho A."/>
            <person name="Leal C.A."/>
            <person name="Soares S.D.C."/>
            <person name="Figueiredo H.C."/>
            <person name="Silva A."/>
            <person name="Azevedo V.A."/>
        </authorList>
    </citation>
    <scope>NUCLEOTIDE SEQUENCE [LARGE SCALE GENOMIC DNA]</scope>
    <source>
        <strain evidence="4 5">CIP 106629</strain>
    </source>
</reference>
<comment type="caution">
    <text evidence="4">The sequence shown here is derived from an EMBL/GenBank/DDBJ whole genome shotgun (WGS) entry which is preliminary data.</text>
</comment>
<name>A0A0A2DKB1_9CORY</name>
<accession>A0A0A2DKB1</accession>
<dbReference type="InterPro" id="IPR027417">
    <property type="entry name" value="P-loop_NTPase"/>
</dbReference>
<evidence type="ECO:0000256" key="2">
    <source>
        <dbReference type="ARBA" id="ARBA00059092"/>
    </source>
</evidence>
<protein>
    <submittedName>
        <fullName evidence="4">Chromosome partitioning protein</fullName>
    </submittedName>
</protein>
<dbReference type="GeneID" id="300553943"/>
<dbReference type="Gene3D" id="3.40.50.300">
    <property type="entry name" value="P-loop containing nucleotide triphosphate hydrolases"/>
    <property type="match status" value="1"/>
</dbReference>
<dbReference type="Pfam" id="PF13614">
    <property type="entry name" value="AAA_31"/>
    <property type="match status" value="1"/>
</dbReference>
<dbReference type="Proteomes" id="UP000030145">
    <property type="component" value="Unassembled WGS sequence"/>
</dbReference>
<dbReference type="EMBL" id="JRVJ01000019">
    <property type="protein sequence ID" value="KGM18212.1"/>
    <property type="molecule type" value="Genomic_DNA"/>
</dbReference>
<dbReference type="FunFam" id="3.40.50.300:FF:000285">
    <property type="entry name" value="Sporulation initiation inhibitor Soj"/>
    <property type="match status" value="1"/>
</dbReference>
<dbReference type="PANTHER" id="PTHR13696">
    <property type="entry name" value="P-LOOP CONTAINING NUCLEOSIDE TRIPHOSPHATE HYDROLASE"/>
    <property type="match status" value="1"/>
</dbReference>
<organism evidence="4 5">
    <name type="scientific">Corynebacterium auriscanis</name>
    <dbReference type="NCBI Taxonomy" id="99807"/>
    <lineage>
        <taxon>Bacteria</taxon>
        <taxon>Bacillati</taxon>
        <taxon>Actinomycetota</taxon>
        <taxon>Actinomycetes</taxon>
        <taxon>Mycobacteriales</taxon>
        <taxon>Corynebacteriaceae</taxon>
        <taxon>Corynebacterium</taxon>
    </lineage>
</organism>
<evidence type="ECO:0000256" key="1">
    <source>
        <dbReference type="ARBA" id="ARBA00006976"/>
    </source>
</evidence>
<dbReference type="SUPFAM" id="SSF52540">
    <property type="entry name" value="P-loop containing nucleoside triphosphate hydrolases"/>
    <property type="match status" value="1"/>
</dbReference>
<evidence type="ECO:0000313" key="4">
    <source>
        <dbReference type="EMBL" id="KGM18212.1"/>
    </source>
</evidence>
<dbReference type="RefSeq" id="WP_035115410.1">
    <property type="nucleotide sequence ID" value="NZ_CP047046.1"/>
</dbReference>
<dbReference type="InterPro" id="IPR050678">
    <property type="entry name" value="DNA_Partitioning_ATPase"/>
</dbReference>
<gene>
    <name evidence="4" type="ORF">MA47_08975</name>
</gene>
<comment type="function">
    <text evidence="2">May play a role in septum formation.</text>
</comment>
<dbReference type="AlphaFoldDB" id="A0A0A2DKB1"/>
<proteinExistence type="inferred from homology"/>
<dbReference type="InterPro" id="IPR025669">
    <property type="entry name" value="AAA_dom"/>
</dbReference>
<evidence type="ECO:0000259" key="3">
    <source>
        <dbReference type="Pfam" id="PF13614"/>
    </source>
</evidence>
<evidence type="ECO:0000313" key="5">
    <source>
        <dbReference type="Proteomes" id="UP000030145"/>
    </source>
</evidence>
<dbReference type="PANTHER" id="PTHR13696:SF52">
    <property type="entry name" value="PARA FAMILY PROTEIN CT_582"/>
    <property type="match status" value="1"/>
</dbReference>
<dbReference type="CDD" id="cd02042">
    <property type="entry name" value="ParAB_family"/>
    <property type="match status" value="1"/>
</dbReference>
<feature type="domain" description="AAA" evidence="3">
    <location>
        <begin position="36"/>
        <end position="215"/>
    </location>
</feature>
<comment type="similarity">
    <text evidence="1">Belongs to the ParA family.</text>
</comment>